<dbReference type="Proteomes" id="UP000217545">
    <property type="component" value="Chromosome"/>
</dbReference>
<gene>
    <name evidence="1" type="ORF">PhaeoP63_02064</name>
</gene>
<evidence type="ECO:0008006" key="3">
    <source>
        <dbReference type="Google" id="ProtNLM"/>
    </source>
</evidence>
<organism evidence="1 2">
    <name type="scientific">Phaeobacter gallaeciensis</name>
    <dbReference type="NCBI Taxonomy" id="60890"/>
    <lineage>
        <taxon>Bacteria</taxon>
        <taxon>Pseudomonadati</taxon>
        <taxon>Pseudomonadota</taxon>
        <taxon>Alphaproteobacteria</taxon>
        <taxon>Rhodobacterales</taxon>
        <taxon>Roseobacteraceae</taxon>
        <taxon>Phaeobacter</taxon>
    </lineage>
</organism>
<accession>A0AAC9Z9U5</accession>
<protein>
    <recommendedName>
        <fullName evidence="3">Lipoprotein</fullName>
    </recommendedName>
</protein>
<reference evidence="1 2" key="1">
    <citation type="journal article" date="2017" name="Front. Microbiol.">
        <title>Phaeobacter piscinae sp. nov., a species of the Roseobacter group and potential aquaculture probiont.</title>
        <authorList>
            <person name="Sonnenschein E.C."/>
            <person name="Phippen C.B.W."/>
            <person name="Nielsen K.F."/>
            <person name="Mateiu R.V."/>
            <person name="Melchiorsen J."/>
            <person name="Gram L."/>
            <person name="Overmann J."/>
            <person name="Freese H.M."/>
        </authorList>
    </citation>
    <scope>NUCLEOTIDE SEQUENCE [LARGE SCALE GENOMIC DNA]</scope>
    <source>
        <strain evidence="1 2">P63</strain>
    </source>
</reference>
<evidence type="ECO:0000313" key="1">
    <source>
        <dbReference type="EMBL" id="ATF06133.1"/>
    </source>
</evidence>
<proteinExistence type="predicted"/>
<dbReference type="EMBL" id="CP010784">
    <property type="protein sequence ID" value="ATF06133.1"/>
    <property type="molecule type" value="Genomic_DNA"/>
</dbReference>
<dbReference type="RefSeq" id="WP_024097489.1">
    <property type="nucleotide sequence ID" value="NZ_CP010588.1"/>
</dbReference>
<dbReference type="PROSITE" id="PS51257">
    <property type="entry name" value="PROKAR_LIPOPROTEIN"/>
    <property type="match status" value="1"/>
</dbReference>
<dbReference type="GeneID" id="31846462"/>
<dbReference type="AlphaFoldDB" id="A0AAC9Z9U5"/>
<evidence type="ECO:0000313" key="2">
    <source>
        <dbReference type="Proteomes" id="UP000217545"/>
    </source>
</evidence>
<sequence>MQRSLALLLVGAVALSGCGFRDSRVNPLNWFGGSDEVEVVDESNGEPVNPLIPVRNRVSVFARPDAVDETVLVQSVTDMRVERTPTGAIVYATGIAARQGAYGVELRLDEADRDARTRDATLDFTFRAIYPENPTALGSERTRTLRAAASLSQQQLASVRSIRIVAAQNARESRR</sequence>
<name>A0AAC9Z9U5_9RHOB</name>